<sequence>MRTKLLSRLFFRKPAAFSLTHNLYRLARLAQAPHCQQRLFRSSIPVRTNGLSHIQAIALSGPLPHKTSRTKLLSLTSTLGLRASFHPHTTLSHNQARSLPFAHISHTNPTSEPSSLH</sequence>
<gene>
    <name evidence="1" type="ORF">DCAF_LOCUS5593</name>
</gene>
<accession>A0AAV1R4E1</accession>
<organism evidence="1 2">
    <name type="scientific">Dovyalis caffra</name>
    <dbReference type="NCBI Taxonomy" id="77055"/>
    <lineage>
        <taxon>Eukaryota</taxon>
        <taxon>Viridiplantae</taxon>
        <taxon>Streptophyta</taxon>
        <taxon>Embryophyta</taxon>
        <taxon>Tracheophyta</taxon>
        <taxon>Spermatophyta</taxon>
        <taxon>Magnoliopsida</taxon>
        <taxon>eudicotyledons</taxon>
        <taxon>Gunneridae</taxon>
        <taxon>Pentapetalae</taxon>
        <taxon>rosids</taxon>
        <taxon>fabids</taxon>
        <taxon>Malpighiales</taxon>
        <taxon>Salicaceae</taxon>
        <taxon>Flacourtieae</taxon>
        <taxon>Dovyalis</taxon>
    </lineage>
</organism>
<proteinExistence type="predicted"/>
<evidence type="ECO:0000313" key="1">
    <source>
        <dbReference type="EMBL" id="CAK7327875.1"/>
    </source>
</evidence>
<dbReference type="EMBL" id="CAWUPB010000870">
    <property type="protein sequence ID" value="CAK7327875.1"/>
    <property type="molecule type" value="Genomic_DNA"/>
</dbReference>
<comment type="caution">
    <text evidence="1">The sequence shown here is derived from an EMBL/GenBank/DDBJ whole genome shotgun (WGS) entry which is preliminary data.</text>
</comment>
<dbReference type="AlphaFoldDB" id="A0AAV1R4E1"/>
<keyword evidence="2" id="KW-1185">Reference proteome</keyword>
<evidence type="ECO:0000313" key="2">
    <source>
        <dbReference type="Proteomes" id="UP001314170"/>
    </source>
</evidence>
<reference evidence="1 2" key="1">
    <citation type="submission" date="2024-01" db="EMBL/GenBank/DDBJ databases">
        <authorList>
            <person name="Waweru B."/>
        </authorList>
    </citation>
    <scope>NUCLEOTIDE SEQUENCE [LARGE SCALE GENOMIC DNA]</scope>
</reference>
<name>A0AAV1R4E1_9ROSI</name>
<dbReference type="Proteomes" id="UP001314170">
    <property type="component" value="Unassembled WGS sequence"/>
</dbReference>
<protein>
    <submittedName>
        <fullName evidence="1">Uncharacterized protein</fullName>
    </submittedName>
</protein>